<name>A0ABT7HP14_9BACT</name>
<comment type="caution">
    <text evidence="3">The sequence shown here is derived from an EMBL/GenBank/DDBJ whole genome shotgun (WGS) entry which is preliminary data.</text>
</comment>
<dbReference type="EMBL" id="JANURM010000002">
    <property type="protein sequence ID" value="MDL0088457.1"/>
    <property type="molecule type" value="Genomic_DNA"/>
</dbReference>
<dbReference type="Pfam" id="PF01205">
    <property type="entry name" value="Impact_N"/>
    <property type="match status" value="1"/>
</dbReference>
<dbReference type="PANTHER" id="PTHR16301">
    <property type="entry name" value="IMPACT-RELATED"/>
    <property type="match status" value="1"/>
</dbReference>
<dbReference type="Gene3D" id="3.30.230.30">
    <property type="entry name" value="Impact, N-terminal domain"/>
    <property type="match status" value="1"/>
</dbReference>
<reference evidence="3" key="1">
    <citation type="submission" date="2022-08" db="EMBL/GenBank/DDBJ databases">
        <authorList>
            <person name="Wang H."/>
        </authorList>
    </citation>
    <scope>NUCLEOTIDE SEQUENCE</scope>
    <source>
        <strain evidence="3">PS10</strain>
    </source>
</reference>
<evidence type="ECO:0000256" key="1">
    <source>
        <dbReference type="ARBA" id="ARBA00007665"/>
    </source>
</evidence>
<organism evidence="3 4">
    <name type="scientific">Campylobacter gastrosuis</name>
    <dbReference type="NCBI Taxonomy" id="2974576"/>
    <lineage>
        <taxon>Bacteria</taxon>
        <taxon>Pseudomonadati</taxon>
        <taxon>Campylobacterota</taxon>
        <taxon>Epsilonproteobacteria</taxon>
        <taxon>Campylobacterales</taxon>
        <taxon>Campylobacteraceae</taxon>
        <taxon>Campylobacter</taxon>
    </lineage>
</organism>
<dbReference type="Proteomes" id="UP001173801">
    <property type="component" value="Unassembled WGS sequence"/>
</dbReference>
<proteinExistence type="inferred from homology"/>
<comment type="similarity">
    <text evidence="1">Belongs to the IMPACT family.</text>
</comment>
<dbReference type="PANTHER" id="PTHR16301:SF20">
    <property type="entry name" value="IMPACT FAMILY MEMBER YIGZ"/>
    <property type="match status" value="1"/>
</dbReference>
<sequence length="206" mass="23463">MKTIDEIFKAQVEIKKSNFLAFLTPISKFKTLHEQLKNDHPKAVHIVWAYRELNKFSQIVENQSDDGEPKGTSGAPSLNALRGADLINVGVFIVRYFGGIKLGTGGLVRAYGSAVNLVIKDAILLDFTQKFQAIFFVPFSLVSRVEHFLNKEMIDTLWREFDGVGAVWSVNFKQDEFLKFYEFCKDFSLFGFKFLALPLFAKELSF</sequence>
<dbReference type="InterPro" id="IPR036956">
    <property type="entry name" value="Impact_N_sf"/>
</dbReference>
<dbReference type="InterPro" id="IPR001498">
    <property type="entry name" value="Impact_N"/>
</dbReference>
<evidence type="ECO:0000259" key="2">
    <source>
        <dbReference type="Pfam" id="PF01205"/>
    </source>
</evidence>
<feature type="domain" description="Impact N-terminal" evidence="2">
    <location>
        <begin position="15"/>
        <end position="118"/>
    </location>
</feature>
<evidence type="ECO:0000313" key="3">
    <source>
        <dbReference type="EMBL" id="MDL0088457.1"/>
    </source>
</evidence>
<dbReference type="RefSeq" id="WP_284937104.1">
    <property type="nucleotide sequence ID" value="NZ_JANURM010000002.1"/>
</dbReference>
<dbReference type="SUPFAM" id="SSF54211">
    <property type="entry name" value="Ribosomal protein S5 domain 2-like"/>
    <property type="match status" value="1"/>
</dbReference>
<dbReference type="InterPro" id="IPR023582">
    <property type="entry name" value="Impact"/>
</dbReference>
<gene>
    <name evidence="3" type="ORF">NYG85_03575</name>
</gene>
<accession>A0ABT7HP14</accession>
<protein>
    <submittedName>
        <fullName evidence="3">IMPACT family protein</fullName>
    </submittedName>
</protein>
<reference evidence="3" key="2">
    <citation type="journal article" date="2023" name="Microorganisms">
        <title>Isolation and Genomic Characteristics of Cat-Borne Campylobacter felis sp. nov. and Sheep-Borne Campylobacter ovis sp. nov.</title>
        <authorList>
            <person name="Wang H."/>
            <person name="Li Y."/>
            <person name="Gu Y."/>
            <person name="Zhou G."/>
            <person name="Chen X."/>
            <person name="Zhang X."/>
            <person name="Shao Z."/>
            <person name="Zhang J."/>
            <person name="Zhang M."/>
        </authorList>
    </citation>
    <scope>NUCLEOTIDE SEQUENCE</scope>
    <source>
        <strain evidence="3">PS10</strain>
    </source>
</reference>
<dbReference type="InterPro" id="IPR020568">
    <property type="entry name" value="Ribosomal_Su5_D2-typ_SF"/>
</dbReference>
<evidence type="ECO:0000313" key="4">
    <source>
        <dbReference type="Proteomes" id="UP001173801"/>
    </source>
</evidence>
<keyword evidence="4" id="KW-1185">Reference proteome</keyword>